<accession>A0A0P6VY48</accession>
<keyword evidence="11" id="KW-1185">Reference proteome</keyword>
<keyword evidence="4 9" id="KW-0479">Metal-binding</keyword>
<dbReference type="AlphaFoldDB" id="A0A0P6VY48"/>
<dbReference type="GO" id="GO:0020037">
    <property type="term" value="F:heme binding"/>
    <property type="evidence" value="ECO:0007669"/>
    <property type="project" value="InterPro"/>
</dbReference>
<name>A0A0P6VY48_9HYPH</name>
<dbReference type="InterPro" id="IPR001128">
    <property type="entry name" value="Cyt_P450"/>
</dbReference>
<dbReference type="CDD" id="cd20625">
    <property type="entry name" value="CYP164-like"/>
    <property type="match status" value="1"/>
</dbReference>
<dbReference type="GO" id="GO:0004497">
    <property type="term" value="F:monooxygenase activity"/>
    <property type="evidence" value="ECO:0007669"/>
    <property type="project" value="UniProtKB-KW"/>
</dbReference>
<dbReference type="InterPro" id="IPR002397">
    <property type="entry name" value="Cyt_P450_B"/>
</dbReference>
<evidence type="ECO:0000256" key="3">
    <source>
        <dbReference type="ARBA" id="ARBA00022617"/>
    </source>
</evidence>
<dbReference type="GO" id="GO:0016705">
    <property type="term" value="F:oxidoreductase activity, acting on paired donors, with incorporation or reduction of molecular oxygen"/>
    <property type="evidence" value="ECO:0007669"/>
    <property type="project" value="InterPro"/>
</dbReference>
<dbReference type="InterPro" id="IPR036396">
    <property type="entry name" value="Cyt_P450_sf"/>
</dbReference>
<evidence type="ECO:0000256" key="5">
    <source>
        <dbReference type="ARBA" id="ARBA00023002"/>
    </source>
</evidence>
<dbReference type="STRING" id="665126.ABB55_05220"/>
<protein>
    <submittedName>
        <fullName evidence="10">Cytochrome</fullName>
    </submittedName>
</protein>
<organism evidence="10 11">
    <name type="scientific">Prosthecodimorpha hirschii</name>
    <dbReference type="NCBI Taxonomy" id="665126"/>
    <lineage>
        <taxon>Bacteria</taxon>
        <taxon>Pseudomonadati</taxon>
        <taxon>Pseudomonadota</taxon>
        <taxon>Alphaproteobacteria</taxon>
        <taxon>Hyphomicrobiales</taxon>
        <taxon>Ancalomicrobiaceae</taxon>
        <taxon>Prosthecodimorpha</taxon>
    </lineage>
</organism>
<evidence type="ECO:0000256" key="8">
    <source>
        <dbReference type="ARBA" id="ARBA00043906"/>
    </source>
</evidence>
<dbReference type="PANTHER" id="PTHR46696:SF1">
    <property type="entry name" value="CYTOCHROME P450 YJIB-RELATED"/>
    <property type="match status" value="1"/>
</dbReference>
<keyword evidence="6 9" id="KW-0408">Iron</keyword>
<keyword evidence="3 9" id="KW-0349">Heme</keyword>
<dbReference type="InterPro" id="IPR017972">
    <property type="entry name" value="Cyt_P450_CS"/>
</dbReference>
<dbReference type="Proteomes" id="UP000048984">
    <property type="component" value="Unassembled WGS sequence"/>
</dbReference>
<dbReference type="RefSeq" id="WP_054357866.1">
    <property type="nucleotide sequence ID" value="NZ_LJYW01000001.1"/>
</dbReference>
<reference evidence="10 11" key="1">
    <citation type="submission" date="2015-09" db="EMBL/GenBank/DDBJ databases">
        <authorList>
            <person name="Jackson K.R."/>
            <person name="Lunt B.L."/>
            <person name="Fisher J.N.B."/>
            <person name="Gardner A.V."/>
            <person name="Bailey M.E."/>
            <person name="Deus L.M."/>
            <person name="Earl A.S."/>
            <person name="Gibby P.D."/>
            <person name="Hartmann K.A."/>
            <person name="Liu J.E."/>
            <person name="Manci A.M."/>
            <person name="Nielsen D.A."/>
            <person name="Solomon M.B."/>
            <person name="Breakwell D.P."/>
            <person name="Burnett S.H."/>
            <person name="Grose J.H."/>
        </authorList>
    </citation>
    <scope>NUCLEOTIDE SEQUENCE [LARGE SCALE GENOMIC DNA]</scope>
    <source>
        <strain evidence="10 11">16</strain>
    </source>
</reference>
<evidence type="ECO:0000313" key="10">
    <source>
        <dbReference type="EMBL" id="KPL51703.1"/>
    </source>
</evidence>
<dbReference type="PROSITE" id="PS00086">
    <property type="entry name" value="CYTOCHROME_P450"/>
    <property type="match status" value="1"/>
</dbReference>
<dbReference type="PRINTS" id="PR00385">
    <property type="entry name" value="P450"/>
</dbReference>
<comment type="function">
    <text evidence="8">Cytochromes P450 are a group of heme-thiolate monooxygenases. They oxidize a variety of structurally unrelated compounds, including steroids, fatty acids, and xenobiotics.</text>
</comment>
<evidence type="ECO:0000256" key="9">
    <source>
        <dbReference type="RuleBase" id="RU000461"/>
    </source>
</evidence>
<gene>
    <name evidence="10" type="ORF">ABB55_05220</name>
</gene>
<dbReference type="Pfam" id="PF00067">
    <property type="entry name" value="p450"/>
    <property type="match status" value="1"/>
</dbReference>
<evidence type="ECO:0000256" key="1">
    <source>
        <dbReference type="ARBA" id="ARBA00001971"/>
    </source>
</evidence>
<sequence length="409" mass="44213">MPARFACSPRDPEFFRDPYPAYRAMRDLGDLFVWKDYGFVCSARHGVVGAALRDRRFGRDILDRASREDLGWPAPSPGLAPFLAFERGSMLEREPPAHTRLRGLVNRAFTARAVEGLRPAIVRLAETLADAIARQGGADLIADFAAPIPVAVICGLLGVPVEDGPQLVAWSHDMVAIYQFGADPAVEAACVAATLAFQDYARSAIAARRVRPRDDLLSALVAARDGADRLSEEELVTTVILLLNAGHEATVHAIGNALAVILAAGLDPSGLFADADATGRTVEECLRFDPPLHLFTRYALEDFVFCGRSFARGEKIGLLLAAAGRDPDRFPLPDRFDPTRAPGPHLAFGAGIHFCVGAPLARLELAVALPVLFNRLPGLRLAGPPVWRDSYHFRGLERLDAVWSGGRTG</sequence>
<comment type="cofactor">
    <cofactor evidence="1">
        <name>heme</name>
        <dbReference type="ChEBI" id="CHEBI:30413"/>
    </cofactor>
</comment>
<comment type="caution">
    <text evidence="10">The sequence shown here is derived from an EMBL/GenBank/DDBJ whole genome shotgun (WGS) entry which is preliminary data.</text>
</comment>
<evidence type="ECO:0000256" key="7">
    <source>
        <dbReference type="ARBA" id="ARBA00023033"/>
    </source>
</evidence>
<dbReference type="PRINTS" id="PR00359">
    <property type="entry name" value="BP450"/>
</dbReference>
<dbReference type="EMBL" id="LJYW01000001">
    <property type="protein sequence ID" value="KPL51703.1"/>
    <property type="molecule type" value="Genomic_DNA"/>
</dbReference>
<evidence type="ECO:0000256" key="4">
    <source>
        <dbReference type="ARBA" id="ARBA00022723"/>
    </source>
</evidence>
<comment type="similarity">
    <text evidence="2 9">Belongs to the cytochrome P450 family.</text>
</comment>
<evidence type="ECO:0000313" key="11">
    <source>
        <dbReference type="Proteomes" id="UP000048984"/>
    </source>
</evidence>
<dbReference type="FunFam" id="1.10.630.10:FF:000018">
    <property type="entry name" value="Cytochrome P450 monooxygenase"/>
    <property type="match status" value="1"/>
</dbReference>
<evidence type="ECO:0000256" key="6">
    <source>
        <dbReference type="ARBA" id="ARBA00023004"/>
    </source>
</evidence>
<reference evidence="10 11" key="2">
    <citation type="submission" date="2015-10" db="EMBL/GenBank/DDBJ databases">
        <title>Draft Genome Sequence of Prosthecomicrobium hirschii ATCC 27832.</title>
        <authorList>
            <person name="Daniel J."/>
            <person name="Givan S.A."/>
            <person name="Brun Y.V."/>
            <person name="Brown P.J."/>
        </authorList>
    </citation>
    <scope>NUCLEOTIDE SEQUENCE [LARGE SCALE GENOMIC DNA]</scope>
    <source>
        <strain evidence="10 11">16</strain>
    </source>
</reference>
<keyword evidence="7 9" id="KW-0503">Monooxygenase</keyword>
<keyword evidence="5 9" id="KW-0560">Oxidoreductase</keyword>
<dbReference type="Gene3D" id="1.10.630.10">
    <property type="entry name" value="Cytochrome P450"/>
    <property type="match status" value="1"/>
</dbReference>
<dbReference type="SUPFAM" id="SSF48264">
    <property type="entry name" value="Cytochrome P450"/>
    <property type="match status" value="1"/>
</dbReference>
<dbReference type="GO" id="GO:0005506">
    <property type="term" value="F:iron ion binding"/>
    <property type="evidence" value="ECO:0007669"/>
    <property type="project" value="InterPro"/>
</dbReference>
<dbReference type="PANTHER" id="PTHR46696">
    <property type="entry name" value="P450, PUTATIVE (EUROFUNG)-RELATED"/>
    <property type="match status" value="1"/>
</dbReference>
<proteinExistence type="inferred from homology"/>
<evidence type="ECO:0000256" key="2">
    <source>
        <dbReference type="ARBA" id="ARBA00010617"/>
    </source>
</evidence>